<dbReference type="PROSITE" id="PS51304">
    <property type="entry name" value="GALECTIN"/>
    <property type="match status" value="1"/>
</dbReference>
<dbReference type="CDD" id="cd19941">
    <property type="entry name" value="TIL"/>
    <property type="match status" value="1"/>
</dbReference>
<dbReference type="Gene3D" id="2.60.120.200">
    <property type="match status" value="1"/>
</dbReference>
<dbReference type="AlphaFoldDB" id="A0A914C877"/>
<dbReference type="PANTHER" id="PTHR11346">
    <property type="entry name" value="GALECTIN"/>
    <property type="match status" value="1"/>
</dbReference>
<reference evidence="6" key="1">
    <citation type="submission" date="2022-11" db="UniProtKB">
        <authorList>
            <consortium name="WormBaseParasite"/>
        </authorList>
    </citation>
    <scope>IDENTIFICATION</scope>
</reference>
<accession>A0A914C877</accession>
<dbReference type="InterPro" id="IPR013320">
    <property type="entry name" value="ConA-like_dom_sf"/>
</dbReference>
<dbReference type="Pfam" id="PF00337">
    <property type="entry name" value="Gal-bind_lectin"/>
    <property type="match status" value="1"/>
</dbReference>
<dbReference type="SMART" id="SM00276">
    <property type="entry name" value="GLECT"/>
    <property type="match status" value="1"/>
</dbReference>
<feature type="chain" id="PRO_5037203341" description="Galectin" evidence="3">
    <location>
        <begin position="20"/>
        <end position="411"/>
    </location>
</feature>
<feature type="signal peptide" evidence="3">
    <location>
        <begin position="1"/>
        <end position="19"/>
    </location>
</feature>
<dbReference type="InterPro" id="IPR001079">
    <property type="entry name" value="Galectin_CRD"/>
</dbReference>
<dbReference type="SUPFAM" id="SSF49899">
    <property type="entry name" value="Concanavalin A-like lectins/glucanases"/>
    <property type="match status" value="1"/>
</dbReference>
<proteinExistence type="predicted"/>
<dbReference type="PANTHER" id="PTHR11346:SF147">
    <property type="entry name" value="GALECTIN"/>
    <property type="match status" value="1"/>
</dbReference>
<dbReference type="CDD" id="cd00070">
    <property type="entry name" value="GLECT"/>
    <property type="match status" value="1"/>
</dbReference>
<dbReference type="SMART" id="SM00908">
    <property type="entry name" value="Gal-bind_lectin"/>
    <property type="match status" value="1"/>
</dbReference>
<dbReference type="InterPro" id="IPR044156">
    <property type="entry name" value="Galectin-like"/>
</dbReference>
<keyword evidence="1 2" id="KW-0430">Lectin</keyword>
<name>A0A914C877_9BILA</name>
<evidence type="ECO:0000256" key="1">
    <source>
        <dbReference type="ARBA" id="ARBA00022734"/>
    </source>
</evidence>
<dbReference type="WBParaSite" id="ACRNAN_Path_549.g2085.t1">
    <property type="protein sequence ID" value="ACRNAN_Path_549.g2085.t1"/>
    <property type="gene ID" value="ACRNAN_Path_549.g2085"/>
</dbReference>
<organism evidence="5 6">
    <name type="scientific">Acrobeloides nanus</name>
    <dbReference type="NCBI Taxonomy" id="290746"/>
    <lineage>
        <taxon>Eukaryota</taxon>
        <taxon>Metazoa</taxon>
        <taxon>Ecdysozoa</taxon>
        <taxon>Nematoda</taxon>
        <taxon>Chromadorea</taxon>
        <taxon>Rhabditida</taxon>
        <taxon>Tylenchina</taxon>
        <taxon>Cephalobomorpha</taxon>
        <taxon>Cephaloboidea</taxon>
        <taxon>Cephalobidae</taxon>
        <taxon>Acrobeloides</taxon>
    </lineage>
</organism>
<dbReference type="Proteomes" id="UP000887540">
    <property type="component" value="Unplaced"/>
</dbReference>
<evidence type="ECO:0000256" key="3">
    <source>
        <dbReference type="SAM" id="SignalP"/>
    </source>
</evidence>
<feature type="domain" description="Galectin" evidence="4">
    <location>
        <begin position="47"/>
        <end position="178"/>
    </location>
</feature>
<dbReference type="Gene3D" id="2.10.25.10">
    <property type="entry name" value="Laminin"/>
    <property type="match status" value="1"/>
</dbReference>
<sequence length="411" mass="47202">MLGFISLYILLRLVIYIRSSPICGANEEWNACGLCDENCYTTSVSLPFQTGVHSVSVGTTFEVKGYLPENIDGTQFAVEFRTGHGKEEDDKALYFNPRGIKVVSLNSYDDKEWGEEESCIYTFEVGRPFTVLFNVQADYFEIEVNGKNICKYKHRLDFSAISYIFIDGEIRIQSLFQENKEGQNIDLLKNTSFTTIDLEQQKEIYARWQSKFEKALPKEDKFCKPLGRCRCKSGFVRHEKKCIPCDRCKLLKLPELPTCPKTDSRFINHDAFKMHTRPDPTCNNLDNFTAVDHCGPPGCQCYSPVFVRDSFGRCIPRWDCDKDLECHNLKCQDNFTCELSKIWKCWERTCFPMITCGSSGIESHIFIFPECDMITCPNGFECALKNASFSFREYEDVATETPICLKTKKGV</sequence>
<protein>
    <recommendedName>
        <fullName evidence="2">Galectin</fullName>
    </recommendedName>
</protein>
<evidence type="ECO:0000259" key="4">
    <source>
        <dbReference type="PROSITE" id="PS51304"/>
    </source>
</evidence>
<dbReference type="GO" id="GO:0030246">
    <property type="term" value="F:carbohydrate binding"/>
    <property type="evidence" value="ECO:0007669"/>
    <property type="project" value="UniProtKB-UniRule"/>
</dbReference>
<evidence type="ECO:0000256" key="2">
    <source>
        <dbReference type="RuleBase" id="RU102079"/>
    </source>
</evidence>
<evidence type="ECO:0000313" key="6">
    <source>
        <dbReference type="WBParaSite" id="ACRNAN_Path_549.g2085.t1"/>
    </source>
</evidence>
<evidence type="ECO:0000313" key="5">
    <source>
        <dbReference type="Proteomes" id="UP000887540"/>
    </source>
</evidence>
<keyword evidence="3" id="KW-0732">Signal</keyword>
<keyword evidence="5" id="KW-1185">Reference proteome</keyword>